<evidence type="ECO:0000313" key="2">
    <source>
        <dbReference type="Proteomes" id="UP001055072"/>
    </source>
</evidence>
<comment type="caution">
    <text evidence="1">The sequence shown here is derived from an EMBL/GenBank/DDBJ whole genome shotgun (WGS) entry which is preliminary data.</text>
</comment>
<dbReference type="EMBL" id="MU274900">
    <property type="protein sequence ID" value="KAI0094787.1"/>
    <property type="molecule type" value="Genomic_DNA"/>
</dbReference>
<sequence length="356" mass="39663">MNAEDKKHIDNGSSLLSTLLWFPAQLVLDLVDKAWRSFRPYFPQVVPLIVFLISIPVLFATSISAGWFVWRKIAVGWETDLYLQYGDGISPYAQTELSLLARQQQYHISLQLTIPTSSSNFELGNFMTTLTLYTPRNQTIASVRRPALALPSNKAPWSFLFGARNTITIDVPLFSNILFESTAAIAFVEVGRSDHWRSLGRGEGRELTVSSAILRGVVVHKGLRGIITRFPLLTALSASGAFFFISFVALASCLLPMIEWRLQGYTEAIETTPNTSGHDKSLIQKSRRVKREASVPATPRAPRSKRSRSLGSPRSVVSQPSIKAEEIVTSIPSSSSTSQESPLRRRRSRLSEHENE</sequence>
<protein>
    <submittedName>
        <fullName evidence="1">Adipose-regulatory protein-domain-containing protein</fullName>
    </submittedName>
</protein>
<keyword evidence="2" id="KW-1185">Reference proteome</keyword>
<name>A0ACB8UKY3_9APHY</name>
<proteinExistence type="predicted"/>
<gene>
    <name evidence="1" type="ORF">BDY19DRAFT_42800</name>
</gene>
<evidence type="ECO:0000313" key="1">
    <source>
        <dbReference type="EMBL" id="KAI0094787.1"/>
    </source>
</evidence>
<dbReference type="Proteomes" id="UP001055072">
    <property type="component" value="Unassembled WGS sequence"/>
</dbReference>
<accession>A0ACB8UKY3</accession>
<organism evidence="1 2">
    <name type="scientific">Irpex rosettiformis</name>
    <dbReference type="NCBI Taxonomy" id="378272"/>
    <lineage>
        <taxon>Eukaryota</taxon>
        <taxon>Fungi</taxon>
        <taxon>Dikarya</taxon>
        <taxon>Basidiomycota</taxon>
        <taxon>Agaricomycotina</taxon>
        <taxon>Agaricomycetes</taxon>
        <taxon>Polyporales</taxon>
        <taxon>Irpicaceae</taxon>
        <taxon>Irpex</taxon>
    </lineage>
</organism>
<reference evidence="1" key="1">
    <citation type="journal article" date="2021" name="Environ. Microbiol.">
        <title>Gene family expansions and transcriptome signatures uncover fungal adaptations to wood decay.</title>
        <authorList>
            <person name="Hage H."/>
            <person name="Miyauchi S."/>
            <person name="Viragh M."/>
            <person name="Drula E."/>
            <person name="Min B."/>
            <person name="Chaduli D."/>
            <person name="Navarro D."/>
            <person name="Favel A."/>
            <person name="Norest M."/>
            <person name="Lesage-Meessen L."/>
            <person name="Balint B."/>
            <person name="Merenyi Z."/>
            <person name="de Eugenio L."/>
            <person name="Morin E."/>
            <person name="Martinez A.T."/>
            <person name="Baldrian P."/>
            <person name="Stursova M."/>
            <person name="Martinez M.J."/>
            <person name="Novotny C."/>
            <person name="Magnuson J.K."/>
            <person name="Spatafora J.W."/>
            <person name="Maurice S."/>
            <person name="Pangilinan J."/>
            <person name="Andreopoulos W."/>
            <person name="LaButti K."/>
            <person name="Hundley H."/>
            <person name="Na H."/>
            <person name="Kuo A."/>
            <person name="Barry K."/>
            <person name="Lipzen A."/>
            <person name="Henrissat B."/>
            <person name="Riley R."/>
            <person name="Ahrendt S."/>
            <person name="Nagy L.G."/>
            <person name="Grigoriev I.V."/>
            <person name="Martin F."/>
            <person name="Rosso M.N."/>
        </authorList>
    </citation>
    <scope>NUCLEOTIDE SEQUENCE</scope>
    <source>
        <strain evidence="1">CBS 384.51</strain>
    </source>
</reference>